<proteinExistence type="inferred from homology"/>
<dbReference type="AlphaFoldDB" id="A0A9Q4KND3"/>
<dbReference type="GO" id="GO:0031992">
    <property type="term" value="F:energy transducer activity"/>
    <property type="evidence" value="ECO:0007669"/>
    <property type="project" value="TreeGrafter"/>
</dbReference>
<evidence type="ECO:0000256" key="4">
    <source>
        <dbReference type="ARBA" id="ARBA00022475"/>
    </source>
</evidence>
<dbReference type="Gene3D" id="3.30.1150.10">
    <property type="match status" value="1"/>
</dbReference>
<dbReference type="PANTHER" id="PTHR33446:SF2">
    <property type="entry name" value="PROTEIN TONB"/>
    <property type="match status" value="1"/>
</dbReference>
<dbReference type="InterPro" id="IPR006260">
    <property type="entry name" value="TonB/TolA_C"/>
</dbReference>
<dbReference type="Pfam" id="PF03544">
    <property type="entry name" value="TonB_C"/>
    <property type="match status" value="1"/>
</dbReference>
<evidence type="ECO:0000256" key="11">
    <source>
        <dbReference type="SAM" id="Phobius"/>
    </source>
</evidence>
<feature type="domain" description="TonB C-terminal" evidence="12">
    <location>
        <begin position="197"/>
        <end position="296"/>
    </location>
</feature>
<evidence type="ECO:0000256" key="5">
    <source>
        <dbReference type="ARBA" id="ARBA00022519"/>
    </source>
</evidence>
<reference evidence="13" key="1">
    <citation type="submission" date="2022-12" db="EMBL/GenBank/DDBJ databases">
        <title>Species Delineation and Comparative Genomics within the Campylobacter ureolyticus Complex.</title>
        <authorList>
            <person name="Maki J."/>
            <person name="Howard M."/>
            <person name="Connelly S."/>
            <person name="Hardy D.J."/>
            <person name="Cameron A."/>
        </authorList>
    </citation>
    <scope>NUCLEOTIDE SEQUENCE</scope>
    <source>
        <strain evidence="13">URMC_786</strain>
    </source>
</reference>
<dbReference type="Proteomes" id="UP001075461">
    <property type="component" value="Unassembled WGS sequence"/>
</dbReference>
<comment type="similarity">
    <text evidence="2">Belongs to the TonB family.</text>
</comment>
<feature type="transmembrane region" description="Helical" evidence="11">
    <location>
        <begin position="9"/>
        <end position="29"/>
    </location>
</feature>
<dbReference type="RefSeq" id="WP_269479413.1">
    <property type="nucleotide sequence ID" value="NZ_JAPXGP010000001.1"/>
</dbReference>
<dbReference type="PROSITE" id="PS52015">
    <property type="entry name" value="TONB_CTD"/>
    <property type="match status" value="1"/>
</dbReference>
<dbReference type="PANTHER" id="PTHR33446">
    <property type="entry name" value="PROTEIN TONB-RELATED"/>
    <property type="match status" value="1"/>
</dbReference>
<dbReference type="GO" id="GO:0015031">
    <property type="term" value="P:protein transport"/>
    <property type="evidence" value="ECO:0007669"/>
    <property type="project" value="UniProtKB-KW"/>
</dbReference>
<evidence type="ECO:0000259" key="12">
    <source>
        <dbReference type="PROSITE" id="PS52015"/>
    </source>
</evidence>
<evidence type="ECO:0000256" key="9">
    <source>
        <dbReference type="ARBA" id="ARBA00023136"/>
    </source>
</evidence>
<keyword evidence="4" id="KW-1003">Cell membrane</keyword>
<dbReference type="GO" id="GO:0098797">
    <property type="term" value="C:plasma membrane protein complex"/>
    <property type="evidence" value="ECO:0007669"/>
    <property type="project" value="TreeGrafter"/>
</dbReference>
<name>A0A9Q4KND3_9BACT</name>
<feature type="region of interest" description="Disordered" evidence="10">
    <location>
        <begin position="128"/>
        <end position="159"/>
    </location>
</feature>
<comment type="subcellular location">
    <subcellularLocation>
        <location evidence="1">Cell inner membrane</location>
        <topology evidence="1">Single-pass membrane protein</topology>
        <orientation evidence="1">Periplasmic side</orientation>
    </subcellularLocation>
</comment>
<evidence type="ECO:0000256" key="7">
    <source>
        <dbReference type="ARBA" id="ARBA00022927"/>
    </source>
</evidence>
<keyword evidence="9 11" id="KW-0472">Membrane</keyword>
<evidence type="ECO:0000256" key="8">
    <source>
        <dbReference type="ARBA" id="ARBA00022989"/>
    </source>
</evidence>
<keyword evidence="5" id="KW-0997">Cell inner membrane</keyword>
<evidence type="ECO:0000256" key="3">
    <source>
        <dbReference type="ARBA" id="ARBA00022448"/>
    </source>
</evidence>
<evidence type="ECO:0000256" key="6">
    <source>
        <dbReference type="ARBA" id="ARBA00022692"/>
    </source>
</evidence>
<organism evidence="13 14">
    <name type="scientific">Campylobacter ureolyticus</name>
    <dbReference type="NCBI Taxonomy" id="827"/>
    <lineage>
        <taxon>Bacteria</taxon>
        <taxon>Pseudomonadati</taxon>
        <taxon>Campylobacterota</taxon>
        <taxon>Epsilonproteobacteria</taxon>
        <taxon>Campylobacterales</taxon>
        <taxon>Campylobacteraceae</taxon>
        <taxon>Campylobacter</taxon>
    </lineage>
</organism>
<feature type="compositionally biased region" description="Polar residues" evidence="10">
    <location>
        <begin position="181"/>
        <end position="194"/>
    </location>
</feature>
<evidence type="ECO:0000313" key="13">
    <source>
        <dbReference type="EMBL" id="MCZ6160889.1"/>
    </source>
</evidence>
<dbReference type="NCBIfam" id="TIGR01352">
    <property type="entry name" value="tonB_Cterm"/>
    <property type="match status" value="1"/>
</dbReference>
<evidence type="ECO:0000313" key="14">
    <source>
        <dbReference type="Proteomes" id="UP001075461"/>
    </source>
</evidence>
<keyword evidence="8 11" id="KW-1133">Transmembrane helix</keyword>
<comment type="caution">
    <text evidence="13">The sequence shown here is derived from an EMBL/GenBank/DDBJ whole genome shotgun (WGS) entry which is preliminary data.</text>
</comment>
<evidence type="ECO:0000256" key="10">
    <source>
        <dbReference type="SAM" id="MobiDB-lite"/>
    </source>
</evidence>
<evidence type="ECO:0000256" key="1">
    <source>
        <dbReference type="ARBA" id="ARBA00004383"/>
    </source>
</evidence>
<sequence length="297" mass="33180">MRNKTEKNSLIFGVILSLMLHFLVLFLFLHRPYKPSLSGGYGGEIGEFESIMIISDLPLGELREISVDSVKAMQNYEAMPEIDEIEVIKTKAPLDEIDEVEVITSISALEIPSEVEVIKAQNLAPKIVKPKEQKQKHKKNVKKEKTQKKADEKKPISNISGEVNSVAKDSFASAPVKGSGTKVSSPSLGSGKSKNSNWQGLVMAHLNKFKKYPKNSLINEEEGKVILKVEIDKNGNVLSTKIQKPCKFTRLNNEALKIFKDASPLPKPPVDLIKGKNSIILRMPIEYDIKKYKKSLR</sequence>
<feature type="region of interest" description="Disordered" evidence="10">
    <location>
        <begin position="174"/>
        <end position="194"/>
    </location>
</feature>
<keyword evidence="3" id="KW-0813">Transport</keyword>
<dbReference type="InterPro" id="IPR051045">
    <property type="entry name" value="TonB-dependent_transducer"/>
</dbReference>
<gene>
    <name evidence="13" type="ORF">O6B92_00815</name>
</gene>
<protein>
    <submittedName>
        <fullName evidence="13">TonB family protein</fullName>
    </submittedName>
</protein>
<dbReference type="SUPFAM" id="SSF74653">
    <property type="entry name" value="TolA/TonB C-terminal domain"/>
    <property type="match status" value="1"/>
</dbReference>
<keyword evidence="7" id="KW-0653">Protein transport</keyword>
<dbReference type="InterPro" id="IPR037682">
    <property type="entry name" value="TonB_C"/>
</dbReference>
<dbReference type="EMBL" id="JAPXGP010000001">
    <property type="protein sequence ID" value="MCZ6160889.1"/>
    <property type="molecule type" value="Genomic_DNA"/>
</dbReference>
<dbReference type="GO" id="GO:0055085">
    <property type="term" value="P:transmembrane transport"/>
    <property type="evidence" value="ECO:0007669"/>
    <property type="project" value="InterPro"/>
</dbReference>
<evidence type="ECO:0000256" key="2">
    <source>
        <dbReference type="ARBA" id="ARBA00006555"/>
    </source>
</evidence>
<keyword evidence="6 11" id="KW-0812">Transmembrane</keyword>
<feature type="compositionally biased region" description="Basic and acidic residues" evidence="10">
    <location>
        <begin position="143"/>
        <end position="155"/>
    </location>
</feature>
<accession>A0A9Q4KND3</accession>